<organism evidence="1 2">
    <name type="scientific">Methylorubrum extorquens (strain CM4 / NCIMB 13688)</name>
    <name type="common">Methylobacterium extorquens</name>
    <dbReference type="NCBI Taxonomy" id="440085"/>
    <lineage>
        <taxon>Bacteria</taxon>
        <taxon>Pseudomonadati</taxon>
        <taxon>Pseudomonadota</taxon>
        <taxon>Alphaproteobacteria</taxon>
        <taxon>Hyphomicrobiales</taxon>
        <taxon>Methylobacteriaceae</taxon>
        <taxon>Methylorubrum</taxon>
    </lineage>
</organism>
<reference evidence="1 2" key="2">
    <citation type="journal article" date="2012" name="J. Bacteriol.">
        <title>Complete genome sequences of six strains of the genus Methylobacterium.</title>
        <authorList>
            <person name="Marx C.J."/>
            <person name="Bringel F."/>
            <person name="Chistoserdova L."/>
            <person name="Moulin L."/>
            <person name="Farhan Ul Haque M."/>
            <person name="Fleischman D.E."/>
            <person name="Gruffaz C."/>
            <person name="Jourand P."/>
            <person name="Knief C."/>
            <person name="Lee M.C."/>
            <person name="Muller E.E."/>
            <person name="Nadalig T."/>
            <person name="Peyraud R."/>
            <person name="Roselli S."/>
            <person name="Russ L."/>
            <person name="Goodwin L.A."/>
            <person name="Ivanova N."/>
            <person name="Kyrpides N."/>
            <person name="Lajus A."/>
            <person name="Land M.L."/>
            <person name="Medigue C."/>
            <person name="Mikhailova N."/>
            <person name="Nolan M."/>
            <person name="Woyke T."/>
            <person name="Stolyar S."/>
            <person name="Vorholt J.A."/>
            <person name="Vuilleumier S."/>
        </authorList>
    </citation>
    <scope>NUCLEOTIDE SEQUENCE [LARGE SCALE GENOMIC DNA]</scope>
    <source>
        <strain evidence="2">CM4 / NCIMB 13688</strain>
    </source>
</reference>
<sequence>MLALFGLKLHWGDPKHPTELRSWTGALGSNDRPWQHCYVSHEIGRWFGISHKRNWFAGFFLTARTDEYRGSERPRFGWGAEIGERPSGIPMADEAAPALIAQAEQEASRHG</sequence>
<accession>B7KTH9</accession>
<dbReference type="Proteomes" id="UP000002385">
    <property type="component" value="Chromosome"/>
</dbReference>
<proteinExistence type="predicted"/>
<protein>
    <submittedName>
        <fullName evidence="1">Uncharacterized protein</fullName>
    </submittedName>
</protein>
<dbReference type="KEGG" id="mch:Mchl_1642"/>
<name>B7KTH9_METC4</name>
<dbReference type="AlphaFoldDB" id="B7KTH9"/>
<gene>
    <name evidence="1" type="ordered locus">Mchl_1642</name>
</gene>
<evidence type="ECO:0000313" key="2">
    <source>
        <dbReference type="Proteomes" id="UP000002385"/>
    </source>
</evidence>
<dbReference type="EMBL" id="CP001298">
    <property type="protein sequence ID" value="ACK82506.1"/>
    <property type="molecule type" value="Genomic_DNA"/>
</dbReference>
<evidence type="ECO:0000313" key="1">
    <source>
        <dbReference type="EMBL" id="ACK82506.1"/>
    </source>
</evidence>
<reference evidence="2" key="1">
    <citation type="submission" date="2008-12" db="EMBL/GenBank/DDBJ databases">
        <title>Complete sequence of chromosome of Methylobacterium chloromethanicum CM4.</title>
        <authorList>
            <consortium name="US DOE Joint Genome Institute"/>
            <person name="Lucas S."/>
            <person name="Copeland A."/>
            <person name="Lapidus A."/>
            <person name="Glavina del Rio T."/>
            <person name="Dalin E."/>
            <person name="Tice H."/>
            <person name="Bruce D."/>
            <person name="Goodwin L."/>
            <person name="Pitluck S."/>
            <person name="Chertkov O."/>
            <person name="Brettin T."/>
            <person name="Detter J.C."/>
            <person name="Han C."/>
            <person name="Larimer F."/>
            <person name="Land M."/>
            <person name="Hauser L."/>
            <person name="Kyrpides N."/>
            <person name="Mikhailova N."/>
            <person name="Marx C."/>
            <person name="Richardson P."/>
        </authorList>
    </citation>
    <scope>NUCLEOTIDE SEQUENCE [LARGE SCALE GENOMIC DNA]</scope>
    <source>
        <strain evidence="2">CM4 / NCIMB 13688</strain>
    </source>
</reference>
<dbReference type="RefSeq" id="WP_015950325.1">
    <property type="nucleotide sequence ID" value="NC_011757.1"/>
</dbReference>
<dbReference type="HOGENOM" id="CLU_2155341_0_0_5"/>